<feature type="compositionally biased region" description="Acidic residues" evidence="1">
    <location>
        <begin position="437"/>
        <end position="446"/>
    </location>
</feature>
<dbReference type="AlphaFoldDB" id="A0A9W7F051"/>
<organism evidence="2 3">
    <name type="scientific">Triparma strigata</name>
    <dbReference type="NCBI Taxonomy" id="1606541"/>
    <lineage>
        <taxon>Eukaryota</taxon>
        <taxon>Sar</taxon>
        <taxon>Stramenopiles</taxon>
        <taxon>Ochrophyta</taxon>
        <taxon>Bolidophyceae</taxon>
        <taxon>Parmales</taxon>
        <taxon>Triparmaceae</taxon>
        <taxon>Triparma</taxon>
    </lineage>
</organism>
<reference evidence="3" key="1">
    <citation type="journal article" date="2023" name="Commun. Biol.">
        <title>Genome analysis of Parmales, the sister group of diatoms, reveals the evolutionary specialization of diatoms from phago-mixotrophs to photoautotrophs.</title>
        <authorList>
            <person name="Ban H."/>
            <person name="Sato S."/>
            <person name="Yoshikawa S."/>
            <person name="Yamada K."/>
            <person name="Nakamura Y."/>
            <person name="Ichinomiya M."/>
            <person name="Sato N."/>
            <person name="Blanc-Mathieu R."/>
            <person name="Endo H."/>
            <person name="Kuwata A."/>
            <person name="Ogata H."/>
        </authorList>
    </citation>
    <scope>NUCLEOTIDE SEQUENCE [LARGE SCALE GENOMIC DNA]</scope>
    <source>
        <strain evidence="3">NIES 3701</strain>
    </source>
</reference>
<feature type="compositionally biased region" description="Pro residues" evidence="1">
    <location>
        <begin position="490"/>
        <end position="503"/>
    </location>
</feature>
<proteinExistence type="predicted"/>
<evidence type="ECO:0000313" key="3">
    <source>
        <dbReference type="Proteomes" id="UP001165085"/>
    </source>
</evidence>
<feature type="compositionally biased region" description="Low complexity" evidence="1">
    <location>
        <begin position="1"/>
        <end position="26"/>
    </location>
</feature>
<feature type="region of interest" description="Disordered" evidence="1">
    <location>
        <begin position="409"/>
        <end position="452"/>
    </location>
</feature>
<keyword evidence="3" id="KW-1185">Reference proteome</keyword>
<accession>A0A9W7F051</accession>
<name>A0A9W7F051_9STRA</name>
<feature type="region of interest" description="Disordered" evidence="1">
    <location>
        <begin position="715"/>
        <end position="737"/>
    </location>
</feature>
<feature type="compositionally biased region" description="Low complexity" evidence="1">
    <location>
        <begin position="507"/>
        <end position="524"/>
    </location>
</feature>
<evidence type="ECO:0000313" key="2">
    <source>
        <dbReference type="EMBL" id="GMH98809.1"/>
    </source>
</evidence>
<feature type="region of interest" description="Disordered" evidence="1">
    <location>
        <begin position="1"/>
        <end position="40"/>
    </location>
</feature>
<sequence>MAAYPPLSPFLSSPAPQLQAPTRATPPQTPPATLPSASVPAVEDGQNNLATEHISLLTRAQFMEHSRRDSKNGDDDGAAKDERQYLMFNDSGGGGKGKGLVFVKVLHTTPSSPHAVTTTILLSTTTCPDSLSSSFVENFLPMSSLTAHHVASNQKIQNLLCLRLRSIKRAYLITVHKLNYTGIDASKEYFKNCLKIIRANPLTTPGGEASGRRTYKISIKINSLYSSRTSIKIVSSVARILPFHLYVFLSYTLKIDVKLLTVKVNAADGEVDGDIDLPDDYVALPNNDDVLRLNVHINDTSRGRILTSPAAGGKLRNKSWDFTYEGAPLPEEVVKEVQEKALEEMLVKGLRGSPVMVVAEGEGGEKNEEIGVEKVKTETKKTDVEVKVGEGDEDEDEEEDVWADFTTTTTTTTTANTPQNDWANFKAEESNTPVREPEDEDPDNDNDWARFSHSHGNSFISVDLPKISSFNSDDLSEGTDQEREAFSIAVPPPVQSLPPPVPERAPSALSSTSISLSSCSSSSSEDGDSDAEETPSNTPLPAFTPEDHLTSPILLNYLVIHLAPFLPIRSLINLSMANKQAKRALALNRKRLNILSAKNDCVGERLRIDFWRECLGCQGHIVEEGGKADEQMSEKVTSYTDLIHHDVSVIISTTENNGDNKGSSSSNNNNNNNSFEMLDVCECDGGGEWELDLDNEGFEFCVLCGTDRRIGDGVEEGGDAGGGEILSEPATSKPPPSLQVLRRTLTYLLKLEGVSSPPKGFAFFVNFIVETVLNSLVGGDGASDEEGVNICCGLCEKVIESRDLKELWKETSESESEAGLRSRLAKSIQEKVEADLPRLSEHLKVKGVKLNEFTGAWIESVGALYGFVEVEMLKFVYDCFITEGWEAIISTAIGVLEVLENTIEMEGDKGGIEEILRAPLNELLWSDADFRAIINKRISGL</sequence>
<dbReference type="OrthoDB" id="10596324at2759"/>
<dbReference type="EMBL" id="BRXY01000534">
    <property type="protein sequence ID" value="GMH98809.1"/>
    <property type="molecule type" value="Genomic_DNA"/>
</dbReference>
<protein>
    <submittedName>
        <fullName evidence="2">Uncharacterized protein</fullName>
    </submittedName>
</protein>
<dbReference type="Gene3D" id="1.10.472.80">
    <property type="entry name" value="Ypt/Rab-GAP domain of gyp1p, domain 3"/>
    <property type="match status" value="1"/>
</dbReference>
<evidence type="ECO:0000256" key="1">
    <source>
        <dbReference type="SAM" id="MobiDB-lite"/>
    </source>
</evidence>
<dbReference type="Proteomes" id="UP001165085">
    <property type="component" value="Unassembled WGS sequence"/>
</dbReference>
<gene>
    <name evidence="2" type="ORF">TrST_g11151</name>
</gene>
<feature type="region of interest" description="Disordered" evidence="1">
    <location>
        <begin position="488"/>
        <end position="544"/>
    </location>
</feature>
<comment type="caution">
    <text evidence="2">The sequence shown here is derived from an EMBL/GenBank/DDBJ whole genome shotgun (WGS) entry which is preliminary data.</text>
</comment>